<keyword evidence="7" id="KW-0862">Zinc</keyword>
<comment type="function">
    <text evidence="1">Secreted metalloproteinase that allows assimilation of proteinaceous substrates.</text>
</comment>
<sequence>MRSIVFNCFLGLLARGALVAALYAPGQDAVPPRDTEETENPPQELLTLHKQLHDAGLAASGQVRRAKYGLPDLGDTVDTPISIEVYVHVVTGTQQGQDRASEAQALGTSNTPFSAGLPSDHSKVDIDTLPGGNWANYALGKTAVHECGHWLGLAHTFQGGCDDGLGDAVDDTPPEKSASSSCKPRDSCPHKPGLNPINNYMDYSPDSCMTEFTPGQYIRARQFWELFRDPKVAAPSASTTIQQTAAPSASI</sequence>
<dbReference type="AlphaFoldDB" id="A0A0A2VMV6"/>
<keyword evidence="8 13" id="KW-0482">Metalloprotease</keyword>
<keyword evidence="6" id="KW-0378">Hydrolase</keyword>
<evidence type="ECO:0000256" key="11">
    <source>
        <dbReference type="SAM" id="SignalP"/>
    </source>
</evidence>
<feature type="signal peptide" evidence="11">
    <location>
        <begin position="1"/>
        <end position="29"/>
    </location>
</feature>
<feature type="region of interest" description="Disordered" evidence="10">
    <location>
        <begin position="167"/>
        <end position="189"/>
    </location>
</feature>
<dbReference type="SUPFAM" id="SSF55486">
    <property type="entry name" value="Metalloproteases ('zincins'), catalytic domain"/>
    <property type="match status" value="1"/>
</dbReference>
<dbReference type="GO" id="GO:0046872">
    <property type="term" value="F:metal ion binding"/>
    <property type="evidence" value="ECO:0007669"/>
    <property type="project" value="UniProtKB-KW"/>
</dbReference>
<protein>
    <submittedName>
        <fullName evidence="13">Extracellular metalloprotease</fullName>
    </submittedName>
</protein>
<dbReference type="Proteomes" id="UP000030106">
    <property type="component" value="Unassembled WGS sequence"/>
</dbReference>
<evidence type="ECO:0000256" key="4">
    <source>
        <dbReference type="ARBA" id="ARBA00022723"/>
    </source>
</evidence>
<proteinExistence type="inferred from homology"/>
<evidence type="ECO:0000256" key="7">
    <source>
        <dbReference type="ARBA" id="ARBA00022833"/>
    </source>
</evidence>
<accession>A0A0A2VMV6</accession>
<dbReference type="Pfam" id="PF05572">
    <property type="entry name" value="Peptidase_M43"/>
    <property type="match status" value="1"/>
</dbReference>
<feature type="region of interest" description="Disordered" evidence="10">
    <location>
        <begin position="96"/>
        <end position="122"/>
    </location>
</feature>
<dbReference type="PANTHER" id="PTHR47466:SF1">
    <property type="entry name" value="METALLOPROTEASE MEP1 (AFU_ORTHOLOGUE AFUA_1G07730)-RELATED"/>
    <property type="match status" value="1"/>
</dbReference>
<evidence type="ECO:0000259" key="12">
    <source>
        <dbReference type="Pfam" id="PF05572"/>
    </source>
</evidence>
<dbReference type="MEROPS" id="M43.008"/>
<dbReference type="EMBL" id="ANFO01000486">
    <property type="protein sequence ID" value="KGQ09201.1"/>
    <property type="molecule type" value="Genomic_DNA"/>
</dbReference>
<organism evidence="13 14">
    <name type="scientific">Beauveria bassiana D1-5</name>
    <dbReference type="NCBI Taxonomy" id="1245745"/>
    <lineage>
        <taxon>Eukaryota</taxon>
        <taxon>Fungi</taxon>
        <taxon>Dikarya</taxon>
        <taxon>Ascomycota</taxon>
        <taxon>Pezizomycotina</taxon>
        <taxon>Sordariomycetes</taxon>
        <taxon>Hypocreomycetidae</taxon>
        <taxon>Hypocreales</taxon>
        <taxon>Cordycipitaceae</taxon>
        <taxon>Beauveria</taxon>
    </lineage>
</organism>
<evidence type="ECO:0000256" key="9">
    <source>
        <dbReference type="ARBA" id="ARBA00023157"/>
    </source>
</evidence>
<evidence type="ECO:0000256" key="6">
    <source>
        <dbReference type="ARBA" id="ARBA00022801"/>
    </source>
</evidence>
<dbReference type="GO" id="GO:0006508">
    <property type="term" value="P:proteolysis"/>
    <property type="evidence" value="ECO:0007669"/>
    <property type="project" value="UniProtKB-KW"/>
</dbReference>
<dbReference type="InterPro" id="IPR024079">
    <property type="entry name" value="MetalloPept_cat_dom_sf"/>
</dbReference>
<comment type="caution">
    <text evidence="13">The sequence shown here is derived from an EMBL/GenBank/DDBJ whole genome shotgun (WGS) entry which is preliminary data.</text>
</comment>
<gene>
    <name evidence="13" type="ORF">BBAD15_g5459</name>
</gene>
<feature type="chain" id="PRO_5001995817" evidence="11">
    <location>
        <begin position="30"/>
        <end position="251"/>
    </location>
</feature>
<dbReference type="HOGENOM" id="CLU_983818_0_0_1"/>
<evidence type="ECO:0000313" key="14">
    <source>
        <dbReference type="Proteomes" id="UP000030106"/>
    </source>
</evidence>
<evidence type="ECO:0000256" key="2">
    <source>
        <dbReference type="ARBA" id="ARBA00008721"/>
    </source>
</evidence>
<dbReference type="Gene3D" id="3.40.390.10">
    <property type="entry name" value="Collagenase (Catalytic Domain)"/>
    <property type="match status" value="1"/>
</dbReference>
<evidence type="ECO:0000256" key="10">
    <source>
        <dbReference type="SAM" id="MobiDB-lite"/>
    </source>
</evidence>
<evidence type="ECO:0000256" key="1">
    <source>
        <dbReference type="ARBA" id="ARBA00003174"/>
    </source>
</evidence>
<evidence type="ECO:0000256" key="5">
    <source>
        <dbReference type="ARBA" id="ARBA00022729"/>
    </source>
</evidence>
<keyword evidence="5 11" id="KW-0732">Signal</keyword>
<keyword evidence="3 13" id="KW-0645">Protease</keyword>
<dbReference type="GO" id="GO:0008237">
    <property type="term" value="F:metallopeptidase activity"/>
    <property type="evidence" value="ECO:0007669"/>
    <property type="project" value="UniProtKB-KW"/>
</dbReference>
<comment type="similarity">
    <text evidence="2">Belongs to the peptidase M43B family.</text>
</comment>
<dbReference type="PANTHER" id="PTHR47466">
    <property type="match status" value="1"/>
</dbReference>
<feature type="domain" description="Peptidase M43 pregnancy-associated plasma-A" evidence="12">
    <location>
        <begin position="141"/>
        <end position="223"/>
    </location>
</feature>
<evidence type="ECO:0000256" key="8">
    <source>
        <dbReference type="ARBA" id="ARBA00023049"/>
    </source>
</evidence>
<name>A0A0A2VMV6_BEABA</name>
<evidence type="ECO:0000313" key="13">
    <source>
        <dbReference type="EMBL" id="KGQ09201.1"/>
    </source>
</evidence>
<keyword evidence="4" id="KW-0479">Metal-binding</keyword>
<keyword evidence="9" id="KW-1015">Disulfide bond</keyword>
<evidence type="ECO:0000256" key="3">
    <source>
        <dbReference type="ARBA" id="ARBA00022670"/>
    </source>
</evidence>
<reference evidence="13 14" key="1">
    <citation type="submission" date="2012-10" db="EMBL/GenBank/DDBJ databases">
        <title>Genome sequencing and analysis of entomopathogenic fungi Beauveria bassiana D1-5.</title>
        <authorList>
            <person name="Li Q."/>
            <person name="Wang L."/>
            <person name="Zhang Z."/>
            <person name="Wang Q."/>
            <person name="Ren J."/>
            <person name="Wang M."/>
            <person name="Xu W."/>
            <person name="Wang J."/>
            <person name="Lu Y."/>
            <person name="Du Q."/>
            <person name="Sun Z."/>
        </authorList>
    </citation>
    <scope>NUCLEOTIDE SEQUENCE [LARGE SCALE GENOMIC DNA]</scope>
    <source>
        <strain evidence="13 14">D1-5</strain>
    </source>
</reference>
<dbReference type="STRING" id="1245745.A0A0A2VMV6"/>
<dbReference type="InterPro" id="IPR008754">
    <property type="entry name" value="Peptidase_M43"/>
</dbReference>